<keyword evidence="1" id="KW-1133">Transmembrane helix</keyword>
<keyword evidence="1" id="KW-0472">Membrane</keyword>
<feature type="transmembrane region" description="Helical" evidence="1">
    <location>
        <begin position="77"/>
        <end position="99"/>
    </location>
</feature>
<keyword evidence="1" id="KW-0812">Transmembrane</keyword>
<accession>A0A6J4SZH5</accession>
<dbReference type="EMBL" id="CADCVZ010000030">
    <property type="protein sequence ID" value="CAA9509459.1"/>
    <property type="molecule type" value="Genomic_DNA"/>
</dbReference>
<dbReference type="AlphaFoldDB" id="A0A6J4SZH5"/>
<sequence>MEAVLLTSAAALLIATMLVHSLLGERRLIRPLLRERTGVMQRPLARFIVPFAWHLTSTIGLIVAATLLALAWTPAHVGTVTIAATGLVFTVAGIVDAIGSRREHIGWPFLTAIGVLALVALLAR</sequence>
<dbReference type="RefSeq" id="WP_294173213.1">
    <property type="nucleotide sequence ID" value="NZ_CADCVZ010000030.1"/>
</dbReference>
<feature type="transmembrane region" description="Helical" evidence="1">
    <location>
        <begin position="105"/>
        <end position="123"/>
    </location>
</feature>
<feature type="transmembrane region" description="Helical" evidence="1">
    <location>
        <begin position="48"/>
        <end position="70"/>
    </location>
</feature>
<proteinExistence type="predicted"/>
<gene>
    <name evidence="2" type="ORF">AVDCRST_MAG09-1501</name>
</gene>
<evidence type="ECO:0000256" key="1">
    <source>
        <dbReference type="SAM" id="Phobius"/>
    </source>
</evidence>
<organism evidence="2">
    <name type="scientific">uncultured Sphingomonas sp</name>
    <dbReference type="NCBI Taxonomy" id="158754"/>
    <lineage>
        <taxon>Bacteria</taxon>
        <taxon>Pseudomonadati</taxon>
        <taxon>Pseudomonadota</taxon>
        <taxon>Alphaproteobacteria</taxon>
        <taxon>Sphingomonadales</taxon>
        <taxon>Sphingomonadaceae</taxon>
        <taxon>Sphingomonas</taxon>
        <taxon>environmental samples</taxon>
    </lineage>
</organism>
<name>A0A6J4SZH5_9SPHN</name>
<protein>
    <submittedName>
        <fullName evidence="2">Uncharacterized protein</fullName>
    </submittedName>
</protein>
<reference evidence="2" key="1">
    <citation type="submission" date="2020-02" db="EMBL/GenBank/DDBJ databases">
        <authorList>
            <person name="Meier V. D."/>
        </authorList>
    </citation>
    <scope>NUCLEOTIDE SEQUENCE</scope>
    <source>
        <strain evidence="2">AVDCRST_MAG09</strain>
    </source>
</reference>
<evidence type="ECO:0000313" key="2">
    <source>
        <dbReference type="EMBL" id="CAA9509459.1"/>
    </source>
</evidence>